<dbReference type="EMBL" id="JAEUBG010000466">
    <property type="protein sequence ID" value="KAH3688222.1"/>
    <property type="molecule type" value="Genomic_DNA"/>
</dbReference>
<comment type="caution">
    <text evidence="1">The sequence shown here is derived from an EMBL/GenBank/DDBJ whole genome shotgun (WGS) entry which is preliminary data.</text>
</comment>
<organism evidence="1 2">
    <name type="scientific">Wickerhamomyces pijperi</name>
    <name type="common">Yeast</name>
    <name type="synonym">Pichia pijperi</name>
    <dbReference type="NCBI Taxonomy" id="599730"/>
    <lineage>
        <taxon>Eukaryota</taxon>
        <taxon>Fungi</taxon>
        <taxon>Dikarya</taxon>
        <taxon>Ascomycota</taxon>
        <taxon>Saccharomycotina</taxon>
        <taxon>Saccharomycetes</taxon>
        <taxon>Phaffomycetales</taxon>
        <taxon>Wickerhamomycetaceae</taxon>
        <taxon>Wickerhamomyces</taxon>
    </lineage>
</organism>
<evidence type="ECO:0000313" key="1">
    <source>
        <dbReference type="EMBL" id="KAH3688222.1"/>
    </source>
</evidence>
<evidence type="ECO:0000313" key="2">
    <source>
        <dbReference type="Proteomes" id="UP000774326"/>
    </source>
</evidence>
<accession>A0A9P8QCU9</accession>
<dbReference type="AlphaFoldDB" id="A0A9P8QCU9"/>
<name>A0A9P8QCU9_WICPI</name>
<reference evidence="1" key="2">
    <citation type="submission" date="2021-01" db="EMBL/GenBank/DDBJ databases">
        <authorList>
            <person name="Schikora-Tamarit M.A."/>
        </authorList>
    </citation>
    <scope>NUCLEOTIDE SEQUENCE</scope>
    <source>
        <strain evidence="1">CBS2887</strain>
    </source>
</reference>
<keyword evidence="2" id="KW-1185">Reference proteome</keyword>
<reference evidence="1" key="1">
    <citation type="journal article" date="2021" name="Open Biol.">
        <title>Shared evolutionary footprints suggest mitochondrial oxidative damage underlies multiple complex I losses in fungi.</title>
        <authorList>
            <person name="Schikora-Tamarit M.A."/>
            <person name="Marcet-Houben M."/>
            <person name="Nosek J."/>
            <person name="Gabaldon T."/>
        </authorList>
    </citation>
    <scope>NUCLEOTIDE SEQUENCE</scope>
    <source>
        <strain evidence="1">CBS2887</strain>
    </source>
</reference>
<proteinExistence type="predicted"/>
<protein>
    <submittedName>
        <fullName evidence="1">Uncharacterized protein</fullName>
    </submittedName>
</protein>
<gene>
    <name evidence="1" type="ORF">WICPIJ_000808</name>
</gene>
<sequence length="82" mass="8995">MIFSTFSQYKDSPVSLAKYLNSNCNVETSAVEEAPPSAWDLTPLPVFKLTEANGKPVAESNPPINLLPKSTAFSKYISFLLK</sequence>
<dbReference type="Proteomes" id="UP000774326">
    <property type="component" value="Unassembled WGS sequence"/>
</dbReference>